<organism evidence="1">
    <name type="scientific">Rhizophora mucronata</name>
    <name type="common">Asiatic mangrove</name>
    <dbReference type="NCBI Taxonomy" id="61149"/>
    <lineage>
        <taxon>Eukaryota</taxon>
        <taxon>Viridiplantae</taxon>
        <taxon>Streptophyta</taxon>
        <taxon>Embryophyta</taxon>
        <taxon>Tracheophyta</taxon>
        <taxon>Spermatophyta</taxon>
        <taxon>Magnoliopsida</taxon>
        <taxon>eudicotyledons</taxon>
        <taxon>Gunneridae</taxon>
        <taxon>Pentapetalae</taxon>
        <taxon>rosids</taxon>
        <taxon>fabids</taxon>
        <taxon>Malpighiales</taxon>
        <taxon>Rhizophoraceae</taxon>
        <taxon>Rhizophora</taxon>
    </lineage>
</organism>
<accession>A0A2P2KBN9</accession>
<dbReference type="AlphaFoldDB" id="A0A2P2KBN9"/>
<name>A0A2P2KBN9_RHIMU</name>
<proteinExistence type="predicted"/>
<protein>
    <submittedName>
        <fullName evidence="1">Uncharacterized protein</fullName>
    </submittedName>
</protein>
<evidence type="ECO:0000313" key="1">
    <source>
        <dbReference type="EMBL" id="MBX03155.1"/>
    </source>
</evidence>
<reference evidence="1" key="1">
    <citation type="submission" date="2018-02" db="EMBL/GenBank/DDBJ databases">
        <title>Rhizophora mucronata_Transcriptome.</title>
        <authorList>
            <person name="Meera S.P."/>
            <person name="Sreeshan A."/>
            <person name="Augustine A."/>
        </authorList>
    </citation>
    <scope>NUCLEOTIDE SEQUENCE</scope>
    <source>
        <tissue evidence="1">Leaf</tissue>
    </source>
</reference>
<dbReference type="EMBL" id="GGEC01022671">
    <property type="protein sequence ID" value="MBX03155.1"/>
    <property type="molecule type" value="Transcribed_RNA"/>
</dbReference>
<sequence length="64" mass="7325">MLMIIQSPNPMSAQCNQTFDSIRSKLWSMLRCLLLQTKFKTSTIQIACFVRLRDEVVLSTKMGA</sequence>